<keyword evidence="5" id="KW-0488">Methylation</keyword>
<comment type="similarity">
    <text evidence="2">Belongs to the GSP J family.</text>
</comment>
<protein>
    <recommendedName>
        <fullName evidence="3">Type II secretion system protein J</fullName>
    </recommendedName>
</protein>
<dbReference type="InterPro" id="IPR051621">
    <property type="entry name" value="T2SS_protein_J"/>
</dbReference>
<dbReference type="EMBL" id="LFTY01000002">
    <property type="protein sequence ID" value="KMW59441.1"/>
    <property type="molecule type" value="Genomic_DNA"/>
</dbReference>
<dbReference type="InterPro" id="IPR010055">
    <property type="entry name" value="T2SS_protein-GspJ"/>
</dbReference>
<evidence type="ECO:0000256" key="6">
    <source>
        <dbReference type="ARBA" id="ARBA00022519"/>
    </source>
</evidence>
<sequence length="193" mass="20816">MRRQSGFSLLELVAVMAIFSLVALIGVQVMQASLRNAERLSAVSDESAGLAHGLAMLRLDLESAVPRGFVAPEGTHRDAFLTAPSGVELSIGGLSRSAPGATGFGRVQWRLDPGAGRLIRRVWTDLQPGPERPPEQGYLSDIRGFQIETYQVLGGWRPGYAPDPRNPDALPLGARITLDHARLGPLEIMVSLR</sequence>
<evidence type="ECO:0000256" key="5">
    <source>
        <dbReference type="ARBA" id="ARBA00022481"/>
    </source>
</evidence>
<name>A0A0J9E9Y0_9RHOB</name>
<evidence type="ECO:0000256" key="7">
    <source>
        <dbReference type="ARBA" id="ARBA00022692"/>
    </source>
</evidence>
<dbReference type="SUPFAM" id="SSF54523">
    <property type="entry name" value="Pili subunits"/>
    <property type="match status" value="1"/>
</dbReference>
<reference evidence="11 12" key="1">
    <citation type="submission" date="2015-06" db="EMBL/GenBank/DDBJ databases">
        <title>Draft genome sequence of an Alphaproteobacteria species associated to the Mediterranean sponge Oscarella lobularis.</title>
        <authorList>
            <person name="Jourda C."/>
            <person name="Santini S."/>
            <person name="Claverie J.-M."/>
        </authorList>
    </citation>
    <scope>NUCLEOTIDE SEQUENCE [LARGE SCALE GENOMIC DNA]</scope>
    <source>
        <strain evidence="11">IGS</strain>
    </source>
</reference>
<dbReference type="RefSeq" id="WP_049644921.1">
    <property type="nucleotide sequence ID" value="NZ_LFTY01000002.1"/>
</dbReference>
<gene>
    <name evidence="11" type="ORF">AIOL_004423</name>
</gene>
<dbReference type="Pfam" id="PF11612">
    <property type="entry name" value="T2SSJ"/>
    <property type="match status" value="1"/>
</dbReference>
<dbReference type="AlphaFoldDB" id="A0A0J9E9Y0"/>
<comment type="subcellular location">
    <subcellularLocation>
        <location evidence="1">Cell inner membrane</location>
        <topology evidence="1">Single-pass membrane protein</topology>
    </subcellularLocation>
</comment>
<evidence type="ECO:0000256" key="9">
    <source>
        <dbReference type="ARBA" id="ARBA00023136"/>
    </source>
</evidence>
<keyword evidence="12" id="KW-1185">Reference proteome</keyword>
<dbReference type="GO" id="GO:0015627">
    <property type="term" value="C:type II protein secretion system complex"/>
    <property type="evidence" value="ECO:0007669"/>
    <property type="project" value="InterPro"/>
</dbReference>
<dbReference type="Gene3D" id="3.10.610.10">
    <property type="entry name" value="GSPII I/J protein-like"/>
    <property type="match status" value="1"/>
</dbReference>
<comment type="caution">
    <text evidence="11">The sequence shown here is derived from an EMBL/GenBank/DDBJ whole genome shotgun (WGS) entry which is preliminary data.</text>
</comment>
<keyword evidence="7 10" id="KW-0812">Transmembrane</keyword>
<dbReference type="InterPro" id="IPR012902">
    <property type="entry name" value="N_methyl_site"/>
</dbReference>
<dbReference type="NCBIfam" id="TIGR02532">
    <property type="entry name" value="IV_pilin_GFxxxE"/>
    <property type="match status" value="1"/>
</dbReference>
<dbReference type="STRING" id="1675527.AIOL_004423"/>
<keyword evidence="6" id="KW-0997">Cell inner membrane</keyword>
<evidence type="ECO:0000256" key="10">
    <source>
        <dbReference type="SAM" id="Phobius"/>
    </source>
</evidence>
<keyword evidence="9 10" id="KW-0472">Membrane</keyword>
<organism evidence="11 12">
    <name type="scientific">Candidatus Rhodobacter oscarellae</name>
    <dbReference type="NCBI Taxonomy" id="1675527"/>
    <lineage>
        <taxon>Bacteria</taxon>
        <taxon>Pseudomonadati</taxon>
        <taxon>Pseudomonadota</taxon>
        <taxon>Alphaproteobacteria</taxon>
        <taxon>Rhodobacterales</taxon>
        <taxon>Rhodobacter group</taxon>
        <taxon>Rhodobacter</taxon>
    </lineage>
</organism>
<dbReference type="GO" id="GO:0005886">
    <property type="term" value="C:plasma membrane"/>
    <property type="evidence" value="ECO:0007669"/>
    <property type="project" value="UniProtKB-SubCell"/>
</dbReference>
<evidence type="ECO:0000256" key="2">
    <source>
        <dbReference type="ARBA" id="ARBA00011084"/>
    </source>
</evidence>
<evidence type="ECO:0000256" key="8">
    <source>
        <dbReference type="ARBA" id="ARBA00022989"/>
    </source>
</evidence>
<dbReference type="PATRIC" id="fig|1675527.3.peg.4626"/>
<feature type="transmembrane region" description="Helical" evidence="10">
    <location>
        <begin position="12"/>
        <end position="30"/>
    </location>
</feature>
<proteinExistence type="inferred from homology"/>
<evidence type="ECO:0000256" key="3">
    <source>
        <dbReference type="ARBA" id="ARBA00021539"/>
    </source>
</evidence>
<dbReference type="PROSITE" id="PS00409">
    <property type="entry name" value="PROKAR_NTER_METHYL"/>
    <property type="match status" value="1"/>
</dbReference>
<evidence type="ECO:0000256" key="4">
    <source>
        <dbReference type="ARBA" id="ARBA00022475"/>
    </source>
</evidence>
<dbReference type="InterPro" id="IPR045584">
    <property type="entry name" value="Pilin-like"/>
</dbReference>
<keyword evidence="8 10" id="KW-1133">Transmembrane helix</keyword>
<dbReference type="GO" id="GO:0015628">
    <property type="term" value="P:protein secretion by the type II secretion system"/>
    <property type="evidence" value="ECO:0007669"/>
    <property type="project" value="InterPro"/>
</dbReference>
<evidence type="ECO:0000256" key="1">
    <source>
        <dbReference type="ARBA" id="ARBA00004377"/>
    </source>
</evidence>
<dbReference type="PANTHER" id="PTHR39583">
    <property type="entry name" value="TYPE II SECRETION SYSTEM PROTEIN J-RELATED"/>
    <property type="match status" value="1"/>
</dbReference>
<dbReference type="Proteomes" id="UP000037178">
    <property type="component" value="Unassembled WGS sequence"/>
</dbReference>
<accession>A0A0J9E9Y0</accession>
<evidence type="ECO:0000313" key="11">
    <source>
        <dbReference type="EMBL" id="KMW59441.1"/>
    </source>
</evidence>
<dbReference type="Pfam" id="PF07963">
    <property type="entry name" value="N_methyl"/>
    <property type="match status" value="1"/>
</dbReference>
<dbReference type="PANTHER" id="PTHR39583:SF2">
    <property type="entry name" value="TYPE II SECRETION SYSTEM PROTEIN J"/>
    <property type="match status" value="1"/>
</dbReference>
<dbReference type="OrthoDB" id="7869574at2"/>
<evidence type="ECO:0000313" key="12">
    <source>
        <dbReference type="Proteomes" id="UP000037178"/>
    </source>
</evidence>
<keyword evidence="4" id="KW-1003">Cell membrane</keyword>